<feature type="compositionally biased region" description="Polar residues" evidence="8">
    <location>
        <begin position="786"/>
        <end position="795"/>
    </location>
</feature>
<reference evidence="10 11" key="1">
    <citation type="journal article" date="2021" name="Nat. Commun.">
        <title>Genetic determinants of endophytism in the Arabidopsis root mycobiome.</title>
        <authorList>
            <person name="Mesny F."/>
            <person name="Miyauchi S."/>
            <person name="Thiergart T."/>
            <person name="Pickel B."/>
            <person name="Atanasova L."/>
            <person name="Karlsson M."/>
            <person name="Huettel B."/>
            <person name="Barry K.W."/>
            <person name="Haridas S."/>
            <person name="Chen C."/>
            <person name="Bauer D."/>
            <person name="Andreopoulos W."/>
            <person name="Pangilinan J."/>
            <person name="LaButti K."/>
            <person name="Riley R."/>
            <person name="Lipzen A."/>
            <person name="Clum A."/>
            <person name="Drula E."/>
            <person name="Henrissat B."/>
            <person name="Kohler A."/>
            <person name="Grigoriev I.V."/>
            <person name="Martin F.M."/>
            <person name="Hacquard S."/>
        </authorList>
    </citation>
    <scope>NUCLEOTIDE SEQUENCE [LARGE SCALE GENOMIC DNA]</scope>
    <source>
        <strain evidence="10 11">MPI-SDFR-AT-0080</strain>
    </source>
</reference>
<dbReference type="PROSITE" id="PS00463">
    <property type="entry name" value="ZN2_CY6_FUNGAL_1"/>
    <property type="match status" value="1"/>
</dbReference>
<dbReference type="PANTHER" id="PTHR31313">
    <property type="entry name" value="TY1 ENHANCER ACTIVATOR"/>
    <property type="match status" value="1"/>
</dbReference>
<dbReference type="CDD" id="cd12148">
    <property type="entry name" value="fungal_TF_MHR"/>
    <property type="match status" value="1"/>
</dbReference>
<dbReference type="Proteomes" id="UP000774617">
    <property type="component" value="Unassembled WGS sequence"/>
</dbReference>
<protein>
    <submittedName>
        <fullName evidence="10">Fungal-specific transcription factor domain-containing protein</fullName>
    </submittedName>
</protein>
<keyword evidence="4" id="KW-0805">Transcription regulation</keyword>
<name>A0ABQ8FWA1_9PEZI</name>
<evidence type="ECO:0000259" key="9">
    <source>
        <dbReference type="PROSITE" id="PS50048"/>
    </source>
</evidence>
<comment type="subcellular location">
    <subcellularLocation>
        <location evidence="1">Nucleus</location>
    </subcellularLocation>
</comment>
<feature type="region of interest" description="Disordered" evidence="8">
    <location>
        <begin position="770"/>
        <end position="795"/>
    </location>
</feature>
<feature type="region of interest" description="Disordered" evidence="8">
    <location>
        <begin position="1"/>
        <end position="23"/>
    </location>
</feature>
<keyword evidence="5" id="KW-0238">DNA-binding</keyword>
<evidence type="ECO:0000256" key="8">
    <source>
        <dbReference type="SAM" id="MobiDB-lite"/>
    </source>
</evidence>
<evidence type="ECO:0000256" key="7">
    <source>
        <dbReference type="ARBA" id="ARBA00023242"/>
    </source>
</evidence>
<keyword evidence="3" id="KW-0862">Zinc</keyword>
<sequence>MVRTLAPKAVRGDDQRHEREPAKEKKRKCVQTACVPCRKRKSKCDGILPACSSCLAVYKTECNYESAEASSASRKRTLENDVDVESTAQPSSEALSVLAASLKTLPENQAADLIQRIQGCKDIDALAKSLQTVHVTPLPLEPRLPDASTLTEQSFSLPGGRMAYGKSSGLHFRSRIPQTGRRSPVQTRPYDDSSWSSVTSDGELVRHLISLYFSWNHAFHPLGSKNLFYQSFERGDCDHCSPLLVNAILAFACHFSDRPNARTNPADARTAGELFWAEAKRLLDDAEYTGTPSITTPQALAIMSMREISMGRDRAGYGYIRRCMTMAIEMGLHLKLPLHEKAKLTAEELQQRELTFWGCFTVDLAWALCAGRIPTLPNSAICIDETALRTLSDSSIWKPYVDDNITTKPLDSRLPLTEFLYHFSSLSKIISDMLFMYYAPNGHINADKVLDFYYRYQAWFKELPWEMRMVDEDSTPAHVLMLHMTYHNCVFQLFGILFNIRFTKSDIRPKDICKQAARSVSELLRIYRRNYTLRRSALMMVHTLMWTCMTHLHGLPDAESAEIVVQGMEDFKVLADNHPIGLENITIIQEHAEKQKKSLPSEAAQVVAWALDKLSIPEIITEDRESSASSLELPSKGGMNLAEYRPSITAPDLIGTEAPGASLNHPYPASSMVHEAATIAGPSFPASYPIHISHPESSSLHWAPVHDFHHPQAPVAALTAGMLGLSDMLAAHDYERLQRAGFIRAPECERYQPLDPAFYAANDGHRPYMYSDGPQPQYGIRDQAETSKPQMSGSDLGNVPGEYAGMMRDQWYNANRGN</sequence>
<dbReference type="InterPro" id="IPR001138">
    <property type="entry name" value="Zn2Cys6_DnaBD"/>
</dbReference>
<keyword evidence="6" id="KW-0804">Transcription</keyword>
<dbReference type="Gene3D" id="4.10.240.10">
    <property type="entry name" value="Zn(2)-C6 fungal-type DNA-binding domain"/>
    <property type="match status" value="1"/>
</dbReference>
<comment type="caution">
    <text evidence="10">The sequence shown here is derived from an EMBL/GenBank/DDBJ whole genome shotgun (WGS) entry which is preliminary data.</text>
</comment>
<dbReference type="InterPro" id="IPR007219">
    <property type="entry name" value="XnlR_reg_dom"/>
</dbReference>
<accession>A0ABQ8FWA1</accession>
<keyword evidence="7" id="KW-0539">Nucleus</keyword>
<keyword evidence="11" id="KW-1185">Reference proteome</keyword>
<dbReference type="SUPFAM" id="SSF57701">
    <property type="entry name" value="Zn2/Cys6 DNA-binding domain"/>
    <property type="match status" value="1"/>
</dbReference>
<dbReference type="InterPro" id="IPR051615">
    <property type="entry name" value="Transcr_Regulatory_Elem"/>
</dbReference>
<evidence type="ECO:0000313" key="10">
    <source>
        <dbReference type="EMBL" id="KAH7030517.1"/>
    </source>
</evidence>
<proteinExistence type="predicted"/>
<dbReference type="InterPro" id="IPR036864">
    <property type="entry name" value="Zn2-C6_fun-type_DNA-bd_sf"/>
</dbReference>
<feature type="domain" description="Zn(2)-C6 fungal-type" evidence="9">
    <location>
        <begin position="33"/>
        <end position="64"/>
    </location>
</feature>
<evidence type="ECO:0000256" key="1">
    <source>
        <dbReference type="ARBA" id="ARBA00004123"/>
    </source>
</evidence>
<gene>
    <name evidence="10" type="ORF">B0J12DRAFT_318149</name>
</gene>
<dbReference type="SMART" id="SM00066">
    <property type="entry name" value="GAL4"/>
    <property type="match status" value="1"/>
</dbReference>
<evidence type="ECO:0000256" key="4">
    <source>
        <dbReference type="ARBA" id="ARBA00023015"/>
    </source>
</evidence>
<evidence type="ECO:0000256" key="5">
    <source>
        <dbReference type="ARBA" id="ARBA00023125"/>
    </source>
</evidence>
<dbReference type="Pfam" id="PF04082">
    <property type="entry name" value="Fungal_trans"/>
    <property type="match status" value="1"/>
</dbReference>
<evidence type="ECO:0000256" key="3">
    <source>
        <dbReference type="ARBA" id="ARBA00022833"/>
    </source>
</evidence>
<keyword evidence="2" id="KW-0479">Metal-binding</keyword>
<dbReference type="PANTHER" id="PTHR31313:SF81">
    <property type="entry name" value="TY1 ENHANCER ACTIVATOR"/>
    <property type="match status" value="1"/>
</dbReference>
<organism evidence="10 11">
    <name type="scientific">Macrophomina phaseolina</name>
    <dbReference type="NCBI Taxonomy" id="35725"/>
    <lineage>
        <taxon>Eukaryota</taxon>
        <taxon>Fungi</taxon>
        <taxon>Dikarya</taxon>
        <taxon>Ascomycota</taxon>
        <taxon>Pezizomycotina</taxon>
        <taxon>Dothideomycetes</taxon>
        <taxon>Dothideomycetes incertae sedis</taxon>
        <taxon>Botryosphaeriales</taxon>
        <taxon>Botryosphaeriaceae</taxon>
        <taxon>Macrophomina</taxon>
    </lineage>
</organism>
<dbReference type="SMART" id="SM00906">
    <property type="entry name" value="Fungal_trans"/>
    <property type="match status" value="1"/>
</dbReference>
<dbReference type="Pfam" id="PF00172">
    <property type="entry name" value="Zn_clus"/>
    <property type="match status" value="1"/>
</dbReference>
<dbReference type="EMBL" id="JAGTJR010000044">
    <property type="protein sequence ID" value="KAH7030517.1"/>
    <property type="molecule type" value="Genomic_DNA"/>
</dbReference>
<feature type="compositionally biased region" description="Basic and acidic residues" evidence="8">
    <location>
        <begin position="10"/>
        <end position="23"/>
    </location>
</feature>
<dbReference type="PROSITE" id="PS50048">
    <property type="entry name" value="ZN2_CY6_FUNGAL_2"/>
    <property type="match status" value="1"/>
</dbReference>
<evidence type="ECO:0000256" key="2">
    <source>
        <dbReference type="ARBA" id="ARBA00022723"/>
    </source>
</evidence>
<dbReference type="CDD" id="cd00067">
    <property type="entry name" value="GAL4"/>
    <property type="match status" value="1"/>
</dbReference>
<feature type="region of interest" description="Disordered" evidence="8">
    <location>
        <begin position="69"/>
        <end position="90"/>
    </location>
</feature>
<evidence type="ECO:0000313" key="11">
    <source>
        <dbReference type="Proteomes" id="UP000774617"/>
    </source>
</evidence>
<evidence type="ECO:0000256" key="6">
    <source>
        <dbReference type="ARBA" id="ARBA00023163"/>
    </source>
</evidence>